<sequence length="103" mass="12555">MKRLVDLVKNKFFLTSMAFLVWMLFFDRNDAISQFDYRNQVKKLEQEKAFYTDEIAKVKKDLEELTTNKDRLEKFAREKYLMKRDNEDVFVIIEDQPEKKGLF</sequence>
<dbReference type="InterPro" id="IPR007060">
    <property type="entry name" value="FtsL/DivIC"/>
</dbReference>
<keyword evidence="2" id="KW-0472">Membrane</keyword>
<feature type="transmembrane region" description="Helical" evidence="2">
    <location>
        <begin position="12"/>
        <end position="28"/>
    </location>
</feature>
<keyword evidence="2" id="KW-1133">Transmembrane helix</keyword>
<feature type="coiled-coil region" evidence="1">
    <location>
        <begin position="34"/>
        <end position="75"/>
    </location>
</feature>
<name>A0ABW4IFW1_9SPHI</name>
<dbReference type="RefSeq" id="WP_379664018.1">
    <property type="nucleotide sequence ID" value="NZ_JBHUDG010000049.1"/>
</dbReference>
<organism evidence="3 4">
    <name type="scientific">Pseudopedobacter beijingensis</name>
    <dbReference type="NCBI Taxonomy" id="1207056"/>
    <lineage>
        <taxon>Bacteria</taxon>
        <taxon>Pseudomonadati</taxon>
        <taxon>Bacteroidota</taxon>
        <taxon>Sphingobacteriia</taxon>
        <taxon>Sphingobacteriales</taxon>
        <taxon>Sphingobacteriaceae</taxon>
        <taxon>Pseudopedobacter</taxon>
    </lineage>
</organism>
<proteinExistence type="predicted"/>
<reference evidence="4" key="1">
    <citation type="journal article" date="2019" name="Int. J. Syst. Evol. Microbiol.">
        <title>The Global Catalogue of Microorganisms (GCM) 10K type strain sequencing project: providing services to taxonomists for standard genome sequencing and annotation.</title>
        <authorList>
            <consortium name="The Broad Institute Genomics Platform"/>
            <consortium name="The Broad Institute Genome Sequencing Center for Infectious Disease"/>
            <person name="Wu L."/>
            <person name="Ma J."/>
        </authorList>
    </citation>
    <scope>NUCLEOTIDE SEQUENCE [LARGE SCALE GENOMIC DNA]</scope>
    <source>
        <strain evidence="4">CCUG 53762</strain>
    </source>
</reference>
<accession>A0ABW4IFW1</accession>
<comment type="caution">
    <text evidence="3">The sequence shown here is derived from an EMBL/GenBank/DDBJ whole genome shotgun (WGS) entry which is preliminary data.</text>
</comment>
<dbReference type="Pfam" id="PF04977">
    <property type="entry name" value="DivIC"/>
    <property type="match status" value="1"/>
</dbReference>
<dbReference type="EMBL" id="JBHUDG010000049">
    <property type="protein sequence ID" value="MFD1631650.1"/>
    <property type="molecule type" value="Genomic_DNA"/>
</dbReference>
<keyword evidence="4" id="KW-1185">Reference proteome</keyword>
<gene>
    <name evidence="3" type="ORF">ACFSAH_17385</name>
</gene>
<evidence type="ECO:0000313" key="3">
    <source>
        <dbReference type="EMBL" id="MFD1631650.1"/>
    </source>
</evidence>
<keyword evidence="1" id="KW-0175">Coiled coil</keyword>
<evidence type="ECO:0000256" key="1">
    <source>
        <dbReference type="SAM" id="Coils"/>
    </source>
</evidence>
<keyword evidence="2" id="KW-0812">Transmembrane</keyword>
<protein>
    <submittedName>
        <fullName evidence="3">Septum formation initiator family protein</fullName>
    </submittedName>
</protein>
<dbReference type="Proteomes" id="UP001597118">
    <property type="component" value="Unassembled WGS sequence"/>
</dbReference>
<evidence type="ECO:0000256" key="2">
    <source>
        <dbReference type="SAM" id="Phobius"/>
    </source>
</evidence>
<evidence type="ECO:0000313" key="4">
    <source>
        <dbReference type="Proteomes" id="UP001597118"/>
    </source>
</evidence>